<accession>A0ABU5IWY2</accession>
<name>A0ABU5IWY2_9BACI</name>
<gene>
    <name evidence="1" type="ORF">SM124_07760</name>
</gene>
<evidence type="ECO:0000313" key="2">
    <source>
        <dbReference type="Proteomes" id="UP001290455"/>
    </source>
</evidence>
<dbReference type="Pfam" id="PF04025">
    <property type="entry name" value="RemA-like"/>
    <property type="match status" value="1"/>
</dbReference>
<dbReference type="InterPro" id="IPR007169">
    <property type="entry name" value="RemA-like"/>
</dbReference>
<dbReference type="NCBIfam" id="NF046065">
    <property type="entry name" value="MtxRegRemB"/>
    <property type="match status" value="1"/>
</dbReference>
<proteinExistence type="predicted"/>
<dbReference type="Proteomes" id="UP001290455">
    <property type="component" value="Unassembled WGS sequence"/>
</dbReference>
<sequence length="86" mass="9734">MYVHVGEDILVRTKDIIAIIDKESVNSSPFVKEFLNHHSQHVFNLSKGSFKSIVVTEEKIYYSPLASGTLKKRSTKMPAHEGLTFL</sequence>
<evidence type="ECO:0000313" key="1">
    <source>
        <dbReference type="EMBL" id="MDZ5471642.1"/>
    </source>
</evidence>
<comment type="caution">
    <text evidence="1">The sequence shown here is derived from an EMBL/GenBank/DDBJ whole genome shotgun (WGS) entry which is preliminary data.</text>
</comment>
<protein>
    <submittedName>
        <fullName evidence="1">DUF370 domain-containing protein</fullName>
    </submittedName>
</protein>
<dbReference type="EMBL" id="JAXOFX010000004">
    <property type="protein sequence ID" value="MDZ5471642.1"/>
    <property type="molecule type" value="Genomic_DNA"/>
</dbReference>
<reference evidence="1 2" key="1">
    <citation type="submission" date="2023-11" db="EMBL/GenBank/DDBJ databases">
        <title>Bacillus jintuensis, isolated from a mudflat on the Beibu Gulf coast.</title>
        <authorList>
            <person name="Li M."/>
        </authorList>
    </citation>
    <scope>NUCLEOTIDE SEQUENCE [LARGE SCALE GENOMIC DNA]</scope>
    <source>
        <strain evidence="1 2">31A1R</strain>
    </source>
</reference>
<dbReference type="RefSeq" id="WP_322445948.1">
    <property type="nucleotide sequence ID" value="NZ_JAXOFX010000004.1"/>
</dbReference>
<organism evidence="1 2">
    <name type="scientific">Robertmurraya mangrovi</name>
    <dbReference type="NCBI Taxonomy" id="3098077"/>
    <lineage>
        <taxon>Bacteria</taxon>
        <taxon>Bacillati</taxon>
        <taxon>Bacillota</taxon>
        <taxon>Bacilli</taxon>
        <taxon>Bacillales</taxon>
        <taxon>Bacillaceae</taxon>
        <taxon>Robertmurraya</taxon>
    </lineage>
</organism>
<keyword evidence="2" id="KW-1185">Reference proteome</keyword>